<accession>A0AAN4UNV7</accession>
<proteinExistence type="predicted"/>
<reference evidence="2" key="1">
    <citation type="journal article" date="2014" name="Int. J. Syst. Evol. Microbiol.">
        <title>Complete genome sequence of Corynebacterium casei LMG S-19264T (=DSM 44701T), isolated from a smear-ripened cheese.</title>
        <authorList>
            <consortium name="US DOE Joint Genome Institute (JGI-PGF)"/>
            <person name="Walter F."/>
            <person name="Albersmeier A."/>
            <person name="Kalinowski J."/>
            <person name="Ruckert C."/>
        </authorList>
    </citation>
    <scope>NUCLEOTIDE SEQUENCE</scope>
    <source>
        <strain evidence="2">CGMCC 1.10859</strain>
    </source>
</reference>
<feature type="region of interest" description="Disordered" evidence="1">
    <location>
        <begin position="43"/>
        <end position="110"/>
    </location>
</feature>
<reference evidence="3 4" key="2">
    <citation type="submission" date="2016-10" db="EMBL/GenBank/DDBJ databases">
        <authorList>
            <person name="Varghese N."/>
            <person name="Submissions S."/>
        </authorList>
    </citation>
    <scope>NUCLEOTIDE SEQUENCE [LARGE SCALE GENOMIC DNA]</scope>
    <source>
        <strain evidence="3 4">DSM 24802</strain>
    </source>
</reference>
<comment type="caution">
    <text evidence="2">The sequence shown here is derived from an EMBL/GenBank/DDBJ whole genome shotgun (WGS) entry which is preliminary data.</text>
</comment>
<dbReference type="Proteomes" id="UP000634647">
    <property type="component" value="Unassembled WGS sequence"/>
</dbReference>
<evidence type="ECO:0000313" key="5">
    <source>
        <dbReference type="Proteomes" id="UP000634647"/>
    </source>
</evidence>
<organism evidence="2 5">
    <name type="scientific">Allgaiera indica</name>
    <dbReference type="NCBI Taxonomy" id="765699"/>
    <lineage>
        <taxon>Bacteria</taxon>
        <taxon>Pseudomonadati</taxon>
        <taxon>Pseudomonadota</taxon>
        <taxon>Alphaproteobacteria</taxon>
        <taxon>Rhodobacterales</taxon>
        <taxon>Paracoccaceae</taxon>
        <taxon>Allgaiera</taxon>
    </lineage>
</organism>
<dbReference type="EMBL" id="BNAB01000002">
    <property type="protein sequence ID" value="GHD99443.1"/>
    <property type="molecule type" value="Genomic_DNA"/>
</dbReference>
<evidence type="ECO:0000313" key="4">
    <source>
        <dbReference type="Proteomes" id="UP000199541"/>
    </source>
</evidence>
<feature type="compositionally biased region" description="Basic and acidic residues" evidence="1">
    <location>
        <begin position="80"/>
        <end position="96"/>
    </location>
</feature>
<evidence type="ECO:0000313" key="3">
    <source>
        <dbReference type="EMBL" id="SDW25582.1"/>
    </source>
</evidence>
<dbReference type="EMBL" id="FNOB01000002">
    <property type="protein sequence ID" value="SDW25582.1"/>
    <property type="molecule type" value="Genomic_DNA"/>
</dbReference>
<evidence type="ECO:0000313" key="2">
    <source>
        <dbReference type="EMBL" id="GHD99443.1"/>
    </source>
</evidence>
<dbReference type="Proteomes" id="UP000199541">
    <property type="component" value="Unassembled WGS sequence"/>
</dbReference>
<protein>
    <submittedName>
        <fullName evidence="2">Uncharacterized protein</fullName>
    </submittedName>
</protein>
<sequence>MPRIPFIEAALGLPDQSADLIEARLRNFHRKLLAAAALKNSAETDPFDNPLGYDRELDSSPRKILTNDRRVNGCGSGGSEDDHDRVSPRKYLKADRTALGLQSKTRGVGV</sequence>
<dbReference type="AlphaFoldDB" id="A0AAN4UNV7"/>
<evidence type="ECO:0000256" key="1">
    <source>
        <dbReference type="SAM" id="MobiDB-lite"/>
    </source>
</evidence>
<reference evidence="2" key="3">
    <citation type="submission" date="2023-06" db="EMBL/GenBank/DDBJ databases">
        <authorList>
            <person name="Sun Q."/>
            <person name="Zhou Y."/>
        </authorList>
    </citation>
    <scope>NUCLEOTIDE SEQUENCE</scope>
    <source>
        <strain evidence="2">CGMCC 1.10859</strain>
    </source>
</reference>
<name>A0AAN4UNV7_9RHOB</name>
<feature type="compositionally biased region" description="Polar residues" evidence="1">
    <location>
        <begin position="100"/>
        <end position="110"/>
    </location>
</feature>
<feature type="compositionally biased region" description="Basic and acidic residues" evidence="1">
    <location>
        <begin position="53"/>
        <end position="71"/>
    </location>
</feature>
<keyword evidence="4" id="KW-1185">Reference proteome</keyword>
<gene>
    <name evidence="2" type="ORF">GCM10008024_06840</name>
    <name evidence="3" type="ORF">SAMN05444006_102192</name>
</gene>